<protein>
    <submittedName>
        <fullName evidence="1">Uncharacterized protein</fullName>
    </submittedName>
</protein>
<sequence>MLIITDLGGQFFCLSMRRLLKSFEANCRGVENPFAFSKKLV</sequence>
<evidence type="ECO:0000313" key="2">
    <source>
        <dbReference type="Proteomes" id="UP000199608"/>
    </source>
</evidence>
<dbReference type="EMBL" id="FNLL01000008">
    <property type="protein sequence ID" value="SDU42798.1"/>
    <property type="molecule type" value="Genomic_DNA"/>
</dbReference>
<dbReference type="Proteomes" id="UP000199608">
    <property type="component" value="Unassembled WGS sequence"/>
</dbReference>
<keyword evidence="2" id="KW-1185">Reference proteome</keyword>
<dbReference type="AlphaFoldDB" id="A0A1H2IG01"/>
<proteinExistence type="predicted"/>
<organism evidence="1 2">
    <name type="scientific">Desulfobacula phenolica</name>
    <dbReference type="NCBI Taxonomy" id="90732"/>
    <lineage>
        <taxon>Bacteria</taxon>
        <taxon>Pseudomonadati</taxon>
        <taxon>Thermodesulfobacteriota</taxon>
        <taxon>Desulfobacteria</taxon>
        <taxon>Desulfobacterales</taxon>
        <taxon>Desulfobacteraceae</taxon>
        <taxon>Desulfobacula</taxon>
    </lineage>
</organism>
<reference evidence="2" key="1">
    <citation type="submission" date="2016-10" db="EMBL/GenBank/DDBJ databases">
        <authorList>
            <person name="Varghese N."/>
            <person name="Submissions S."/>
        </authorList>
    </citation>
    <scope>NUCLEOTIDE SEQUENCE [LARGE SCALE GENOMIC DNA]</scope>
    <source>
        <strain evidence="2">DSM 3384</strain>
    </source>
</reference>
<gene>
    <name evidence="1" type="ORF">SAMN04487931_108144</name>
</gene>
<name>A0A1H2IG01_9BACT</name>
<evidence type="ECO:0000313" key="1">
    <source>
        <dbReference type="EMBL" id="SDU42798.1"/>
    </source>
</evidence>
<accession>A0A1H2IG01</accession>